<proteinExistence type="predicted"/>
<keyword evidence="2" id="KW-1133">Transmembrane helix</keyword>
<dbReference type="PANTHER" id="PTHR33133">
    <property type="entry name" value="OS08G0107100 PROTEIN-RELATED"/>
    <property type="match status" value="1"/>
</dbReference>
<evidence type="ECO:0000313" key="3">
    <source>
        <dbReference type="EMBL" id="WNQ10308.1"/>
    </source>
</evidence>
<feature type="transmembrane region" description="Helical" evidence="2">
    <location>
        <begin position="26"/>
        <end position="47"/>
    </location>
</feature>
<feature type="transmembrane region" description="Helical" evidence="2">
    <location>
        <begin position="184"/>
        <end position="208"/>
    </location>
</feature>
<reference evidence="3 4" key="1">
    <citation type="submission" date="2022-02" db="EMBL/GenBank/DDBJ databases">
        <title>Paenibacillus sp. MBLB1776 Whole Genome Shotgun Sequencing.</title>
        <authorList>
            <person name="Hwang C.Y."/>
            <person name="Cho E.-S."/>
            <person name="Seo M.-J."/>
        </authorList>
    </citation>
    <scope>NUCLEOTIDE SEQUENCE [LARGE SCALE GENOMIC DNA]</scope>
    <source>
        <strain evidence="3 4">MBLB1776</strain>
    </source>
</reference>
<keyword evidence="2" id="KW-0472">Membrane</keyword>
<dbReference type="RefSeq" id="WP_315604082.1">
    <property type="nucleotide sequence ID" value="NZ_CP130318.1"/>
</dbReference>
<gene>
    <name evidence="3" type="ORF">MJA45_22210</name>
</gene>
<feature type="compositionally biased region" description="Basic and acidic residues" evidence="1">
    <location>
        <begin position="338"/>
        <end position="359"/>
    </location>
</feature>
<evidence type="ECO:0000256" key="2">
    <source>
        <dbReference type="SAM" id="Phobius"/>
    </source>
</evidence>
<protein>
    <recommendedName>
        <fullName evidence="5">Glycerophosphoryl diester phosphodiesterase membrane domain-containing protein</fullName>
    </recommendedName>
</protein>
<feature type="compositionally biased region" description="Basic and acidic residues" evidence="1">
    <location>
        <begin position="372"/>
        <end position="396"/>
    </location>
</feature>
<keyword evidence="2" id="KW-0812">Transmembrane</keyword>
<organism evidence="3 4">
    <name type="scientific">Paenibacillus aurantius</name>
    <dbReference type="NCBI Taxonomy" id="2918900"/>
    <lineage>
        <taxon>Bacteria</taxon>
        <taxon>Bacillati</taxon>
        <taxon>Bacillota</taxon>
        <taxon>Bacilli</taxon>
        <taxon>Bacillales</taxon>
        <taxon>Paenibacillaceae</taxon>
        <taxon>Paenibacillus</taxon>
    </lineage>
</organism>
<feature type="transmembrane region" description="Helical" evidence="2">
    <location>
        <begin position="142"/>
        <end position="172"/>
    </location>
</feature>
<evidence type="ECO:0000313" key="4">
    <source>
        <dbReference type="Proteomes" id="UP001305702"/>
    </source>
</evidence>
<feature type="transmembrane region" description="Helical" evidence="2">
    <location>
        <begin position="241"/>
        <end position="268"/>
    </location>
</feature>
<name>A0AA96LBY2_9BACL</name>
<dbReference type="KEGG" id="paun:MJA45_22210"/>
<evidence type="ECO:0000256" key="1">
    <source>
        <dbReference type="SAM" id="MobiDB-lite"/>
    </source>
</evidence>
<accession>A0AA96LBY2</accession>
<feature type="transmembrane region" description="Helical" evidence="2">
    <location>
        <begin position="274"/>
        <end position="293"/>
    </location>
</feature>
<dbReference type="PANTHER" id="PTHR33133:SF1">
    <property type="entry name" value="EXPRESSED PROTEIN-RELATED"/>
    <property type="match status" value="1"/>
</dbReference>
<dbReference type="EMBL" id="CP130318">
    <property type="protein sequence ID" value="WNQ10308.1"/>
    <property type="molecule type" value="Genomic_DNA"/>
</dbReference>
<sequence>MENTPLQPAGIGKLLDRSFQLYRKHFVTLFLIGLILFGPFYLLYHLLLGTSDAGDSASWISEIQSGASVEDILSRGAANQVVAPEAIGRVLLFTFLALPLFMFGLMPVAVSSVVYLVRAVLYGEEGTSIGELLKKAFRRFGALLGSSLLFGLCMLGIYLAVVIGVVIVAVVLGAAGNLFGGSGGIGAAVLFMFLIFAALFIGIFFFMIRWGYYLPSVALGEDAPGLGRSWRLTRGSFWRLFFMYFVLGIILYVFMLVVGLVIGAVAGGGLAGQLLQTLLTLVLFPLWLVPYAVSYFDLTVRSDGAGLERLIQSTVYGGVGGASYGDREAADPFGVSRGEGEQARPVEDSYRERRTERPLSDSLNGSPSGGTADRETEPDRKDGREPEAGPRPDEEK</sequence>
<evidence type="ECO:0008006" key="5">
    <source>
        <dbReference type="Google" id="ProtNLM"/>
    </source>
</evidence>
<dbReference type="Proteomes" id="UP001305702">
    <property type="component" value="Chromosome"/>
</dbReference>
<keyword evidence="4" id="KW-1185">Reference proteome</keyword>
<dbReference type="AlphaFoldDB" id="A0AA96LBY2"/>
<feature type="region of interest" description="Disordered" evidence="1">
    <location>
        <begin position="330"/>
        <end position="396"/>
    </location>
</feature>
<feature type="transmembrane region" description="Helical" evidence="2">
    <location>
        <begin position="90"/>
        <end position="121"/>
    </location>
</feature>